<organism evidence="1 2">
    <name type="scientific">Spirosoma radiotolerans</name>
    <dbReference type="NCBI Taxonomy" id="1379870"/>
    <lineage>
        <taxon>Bacteria</taxon>
        <taxon>Pseudomonadati</taxon>
        <taxon>Bacteroidota</taxon>
        <taxon>Cytophagia</taxon>
        <taxon>Cytophagales</taxon>
        <taxon>Cytophagaceae</taxon>
        <taxon>Spirosoma</taxon>
    </lineage>
</organism>
<dbReference type="Proteomes" id="UP000033054">
    <property type="component" value="Chromosome"/>
</dbReference>
<accession>A0A0E3V8H8</accession>
<evidence type="ECO:0000313" key="1">
    <source>
        <dbReference type="EMBL" id="AKD56321.1"/>
    </source>
</evidence>
<dbReference type="HOGENOM" id="CLU_2920476_0_0_10"/>
<dbReference type="AlphaFoldDB" id="A0A0E3V8H8"/>
<name>A0A0E3V8H8_9BACT</name>
<reference evidence="1 2" key="1">
    <citation type="journal article" date="2014" name="Curr. Microbiol.">
        <title>Spirosoma radiotolerans sp. nov., a gamma-radiation-resistant bacterium isolated from gamma ray-irradiated soil.</title>
        <authorList>
            <person name="Lee J.J."/>
            <person name="Srinivasan S."/>
            <person name="Lim S."/>
            <person name="Joe M."/>
            <person name="Im S."/>
            <person name="Bae S.I."/>
            <person name="Park K.R."/>
            <person name="Han J.H."/>
            <person name="Park S.H."/>
            <person name="Joo B.M."/>
            <person name="Park S.J."/>
            <person name="Kim M.K."/>
        </authorList>
    </citation>
    <scope>NUCLEOTIDE SEQUENCE [LARGE SCALE GENOMIC DNA]</scope>
    <source>
        <strain evidence="1 2">DG5A</strain>
    </source>
</reference>
<proteinExistence type="predicted"/>
<evidence type="ECO:0000313" key="2">
    <source>
        <dbReference type="Proteomes" id="UP000033054"/>
    </source>
</evidence>
<dbReference type="PATRIC" id="fig|1379870.5.peg.3654"/>
<sequence length="61" mass="6995">MNKMKNKKDKSSAAQLERQNPLTIGTFEQLLGHYKKRVWEVKIAPTLTSHEKLSTLITSEP</sequence>
<protein>
    <submittedName>
        <fullName evidence="1">Uncharacterized protein</fullName>
    </submittedName>
</protein>
<dbReference type="EMBL" id="CP010429">
    <property type="protein sequence ID" value="AKD56321.1"/>
    <property type="molecule type" value="Genomic_DNA"/>
</dbReference>
<gene>
    <name evidence="1" type="ORF">SD10_16840</name>
</gene>
<dbReference type="RefSeq" id="WP_046575286.1">
    <property type="nucleotide sequence ID" value="NZ_CP010429.1"/>
</dbReference>
<dbReference type="KEGG" id="srd:SD10_16840"/>
<keyword evidence="2" id="KW-1185">Reference proteome</keyword>